<proteinExistence type="inferred from homology"/>
<dbReference type="Pfam" id="PF03807">
    <property type="entry name" value="F420_oxidored"/>
    <property type="match status" value="1"/>
</dbReference>
<feature type="region of interest" description="Disordered" evidence="4">
    <location>
        <begin position="1"/>
        <end position="23"/>
    </location>
</feature>
<dbReference type="InterPro" id="IPR036291">
    <property type="entry name" value="NAD(P)-bd_dom_sf"/>
</dbReference>
<feature type="compositionally biased region" description="Polar residues" evidence="4">
    <location>
        <begin position="1"/>
        <end position="19"/>
    </location>
</feature>
<keyword evidence="5" id="KW-0472">Membrane</keyword>
<feature type="domain" description="Pyrroline-5-carboxylate reductase dimerisation" evidence="7">
    <location>
        <begin position="228"/>
        <end position="324"/>
    </location>
</feature>
<dbReference type="STRING" id="1399860.A0A2C5YDP3"/>
<dbReference type="HAMAP" id="MF_01925">
    <property type="entry name" value="P5C_reductase"/>
    <property type="match status" value="1"/>
</dbReference>
<dbReference type="Pfam" id="PF14748">
    <property type="entry name" value="P5CR_dimer"/>
    <property type="match status" value="1"/>
</dbReference>
<evidence type="ECO:0000256" key="4">
    <source>
        <dbReference type="SAM" id="MobiDB-lite"/>
    </source>
</evidence>
<keyword evidence="3" id="KW-0560">Oxidoreductase</keyword>
<dbReference type="EMBL" id="NJET01000016">
    <property type="protein sequence ID" value="PHH65600.1"/>
    <property type="molecule type" value="Genomic_DNA"/>
</dbReference>
<protein>
    <recommendedName>
        <fullName evidence="10">Pyrroline-5-carboxylate reductase</fullName>
    </recommendedName>
</protein>
<comment type="caution">
    <text evidence="8">The sequence shown here is derived from an EMBL/GenBank/DDBJ whole genome shotgun (WGS) entry which is preliminary data.</text>
</comment>
<reference evidence="8 9" key="1">
    <citation type="submission" date="2017-06" db="EMBL/GenBank/DDBJ databases">
        <title>Ant-infecting Ophiocordyceps genomes reveal a high diversity of potential behavioral manipulation genes and a possible major role for enterotoxins.</title>
        <authorList>
            <person name="De Bekker C."/>
            <person name="Evans H.C."/>
            <person name="Brachmann A."/>
            <person name="Hughes D.P."/>
        </authorList>
    </citation>
    <scope>NUCLEOTIDE SEQUENCE [LARGE SCALE GENOMIC DNA]</scope>
    <source>
        <strain evidence="8 9">Map64</strain>
    </source>
</reference>
<keyword evidence="5" id="KW-0812">Transmembrane</keyword>
<dbReference type="GO" id="GO:0004735">
    <property type="term" value="F:pyrroline-5-carboxylate reductase activity"/>
    <property type="evidence" value="ECO:0007669"/>
    <property type="project" value="InterPro"/>
</dbReference>
<organism evidence="8 9">
    <name type="scientific">Ophiocordyceps australis</name>
    <dbReference type="NCBI Taxonomy" id="1399860"/>
    <lineage>
        <taxon>Eukaryota</taxon>
        <taxon>Fungi</taxon>
        <taxon>Dikarya</taxon>
        <taxon>Ascomycota</taxon>
        <taxon>Pezizomycotina</taxon>
        <taxon>Sordariomycetes</taxon>
        <taxon>Hypocreomycetidae</taxon>
        <taxon>Hypocreales</taxon>
        <taxon>Ophiocordycipitaceae</taxon>
        <taxon>Ophiocordyceps</taxon>
    </lineage>
</organism>
<dbReference type="OrthoDB" id="10263291at2759"/>
<dbReference type="GO" id="GO:0055129">
    <property type="term" value="P:L-proline biosynthetic process"/>
    <property type="evidence" value="ECO:0007669"/>
    <property type="project" value="TreeGrafter"/>
</dbReference>
<evidence type="ECO:0000256" key="1">
    <source>
        <dbReference type="ARBA" id="ARBA00005525"/>
    </source>
</evidence>
<evidence type="ECO:0000313" key="8">
    <source>
        <dbReference type="EMBL" id="PHH65600.1"/>
    </source>
</evidence>
<keyword evidence="9" id="KW-1185">Reference proteome</keyword>
<dbReference type="InterPro" id="IPR008927">
    <property type="entry name" value="6-PGluconate_DH-like_C_sf"/>
</dbReference>
<keyword evidence="5" id="KW-1133">Transmembrane helix</keyword>
<evidence type="ECO:0008006" key="10">
    <source>
        <dbReference type="Google" id="ProtNLM"/>
    </source>
</evidence>
<sequence length="338" mass="35497">MAPPSSISPDYLESTQKYSNGGKEHGGSTLAILGCGAMGTAILLGILSAQANRSEKGAVSLLPSRFMACVRRAETGDSIRSKLASQTLDSAVTVYTNKNVAAVREADMVLLACQPHVYRPLLEEPGMSAALVGKPIMSVLAGVTSEEIEHHLEIIAARNNGRSDNGDSSGAFLVMRVMPNVASAVQASSTVLEVRPPQHPRPLPKHLEATAHAIFSCVGTVFATRPDTFAICTTLNGSTPAFFAMVMDGLVDGAVALGLSHTEAIKMAAATMRGTADLVLSGKSTQDLRYEVACPGGATMQGLRVLEESRTRAVWMDATRAATCEQSVLGSGLKVQRD</sequence>
<evidence type="ECO:0000259" key="6">
    <source>
        <dbReference type="Pfam" id="PF03807"/>
    </source>
</evidence>
<feature type="transmembrane region" description="Helical" evidence="5">
    <location>
        <begin position="27"/>
        <end position="47"/>
    </location>
</feature>
<feature type="domain" description="Pyrroline-5-carboxylate reductase catalytic N-terminal" evidence="6">
    <location>
        <begin position="30"/>
        <end position="142"/>
    </location>
</feature>
<dbReference type="FunFam" id="1.10.3730.10:FF:000001">
    <property type="entry name" value="Pyrroline-5-carboxylate reductase"/>
    <property type="match status" value="1"/>
</dbReference>
<name>A0A2C5YDP3_9HYPO</name>
<dbReference type="SUPFAM" id="SSF48179">
    <property type="entry name" value="6-phosphogluconate dehydrogenase C-terminal domain-like"/>
    <property type="match status" value="1"/>
</dbReference>
<keyword evidence="2" id="KW-0521">NADP</keyword>
<dbReference type="Gene3D" id="1.10.3730.10">
    <property type="entry name" value="ProC C-terminal domain-like"/>
    <property type="match status" value="1"/>
</dbReference>
<evidence type="ECO:0000256" key="2">
    <source>
        <dbReference type="ARBA" id="ARBA00022857"/>
    </source>
</evidence>
<dbReference type="SUPFAM" id="SSF51735">
    <property type="entry name" value="NAD(P)-binding Rossmann-fold domains"/>
    <property type="match status" value="1"/>
</dbReference>
<evidence type="ECO:0000313" key="9">
    <source>
        <dbReference type="Proteomes" id="UP000226192"/>
    </source>
</evidence>
<dbReference type="AlphaFoldDB" id="A0A2C5YDP3"/>
<accession>A0A2C5YDP3</accession>
<dbReference type="InterPro" id="IPR000304">
    <property type="entry name" value="Pyrroline-COOH_reductase"/>
</dbReference>
<evidence type="ECO:0000256" key="3">
    <source>
        <dbReference type="ARBA" id="ARBA00023002"/>
    </source>
</evidence>
<dbReference type="PANTHER" id="PTHR11645:SF0">
    <property type="entry name" value="PYRROLINE-5-CARBOXYLATE REDUCTASE 3"/>
    <property type="match status" value="1"/>
</dbReference>
<dbReference type="PANTHER" id="PTHR11645">
    <property type="entry name" value="PYRROLINE-5-CARBOXYLATE REDUCTASE"/>
    <property type="match status" value="1"/>
</dbReference>
<evidence type="ECO:0000259" key="7">
    <source>
        <dbReference type="Pfam" id="PF14748"/>
    </source>
</evidence>
<dbReference type="Proteomes" id="UP000226192">
    <property type="component" value="Unassembled WGS sequence"/>
</dbReference>
<comment type="similarity">
    <text evidence="1">Belongs to the pyrroline-5-carboxylate reductase family.</text>
</comment>
<evidence type="ECO:0000256" key="5">
    <source>
        <dbReference type="SAM" id="Phobius"/>
    </source>
</evidence>
<dbReference type="Gene3D" id="3.40.50.720">
    <property type="entry name" value="NAD(P)-binding Rossmann-like Domain"/>
    <property type="match status" value="1"/>
</dbReference>
<dbReference type="InterPro" id="IPR028939">
    <property type="entry name" value="P5C_Rdtase_cat_N"/>
</dbReference>
<dbReference type="InterPro" id="IPR029036">
    <property type="entry name" value="P5CR_dimer"/>
</dbReference>
<gene>
    <name evidence="8" type="ORF">CDD81_2035</name>
</gene>